<gene>
    <name evidence="11" type="ORF">KQX54_004318</name>
</gene>
<evidence type="ECO:0000256" key="4">
    <source>
        <dbReference type="ARBA" id="ARBA00022692"/>
    </source>
</evidence>
<keyword evidence="4 10" id="KW-0812">Transmembrane</keyword>
<evidence type="ECO:0000256" key="5">
    <source>
        <dbReference type="ARBA" id="ARBA00022725"/>
    </source>
</evidence>
<comment type="caution">
    <text evidence="11">The sequence shown here is derived from an EMBL/GenBank/DDBJ whole genome shotgun (WGS) entry which is preliminary data.</text>
</comment>
<comment type="subcellular location">
    <subcellularLocation>
        <location evidence="1 10">Cell membrane</location>
        <topology evidence="1 10">Multi-pass membrane protein</topology>
    </subcellularLocation>
</comment>
<feature type="transmembrane region" description="Helical" evidence="10">
    <location>
        <begin position="159"/>
        <end position="177"/>
    </location>
</feature>
<comment type="caution">
    <text evidence="10">Lacks conserved residue(s) required for the propagation of feature annotation.</text>
</comment>
<keyword evidence="5 10" id="KW-0552">Olfaction</keyword>
<protein>
    <recommendedName>
        <fullName evidence="10">Odorant receptor</fullName>
    </recommendedName>
</protein>
<dbReference type="AlphaFoldDB" id="A0AAV7IET8"/>
<dbReference type="GO" id="GO:0005549">
    <property type="term" value="F:odorant binding"/>
    <property type="evidence" value="ECO:0007669"/>
    <property type="project" value="InterPro"/>
</dbReference>
<evidence type="ECO:0000313" key="12">
    <source>
        <dbReference type="Proteomes" id="UP000826195"/>
    </source>
</evidence>
<sequence>MKKTFIEVQKLLLKLSIIFLRCCEILNHSSGVFNYRRIFSELFRLFYCSELFDLKVRSDNDSSDLMAASEAVWLLADWVKTLIKLHYFDETRHNINNVYNHSKVIKKFCVMIKIINNTSIESHRRFLDKSIAILRFSGVLSYDTSATGHLRIFTIFMRVFSNIIVISYVLTMLADAVVNCNDLMIFVSDGCFIAGWFIAYSKEAAFYRKRHRFLEFIDNTHRPVDVLRQSTDLALLLDVKECMLYEAIDYYLMSLFVIVLGSAIIISSLILGKLPNRAIFPFDTTIPVYYRLAFFIQAYNTVYHLIVLVTIDFISWQLMRYTTLQLRVLSFNYINCKGDSLRPVAPDLTREYIGALKISSVFSIDDQHKEICQFAAFEEREMTNISVNFTERFKTCVKHHLRLIRVVKDFNDTFSFSLMVQLGGSLLIICLNGYMVVMFPGDRDNFIRSTAYLLSGFIQLLYWCAFGNQLKFQVSICRYRLN</sequence>
<organism evidence="11 12">
    <name type="scientific">Cotesia glomerata</name>
    <name type="common">Lepidopteran parasitic wasp</name>
    <name type="synonym">Apanteles glomeratus</name>
    <dbReference type="NCBI Taxonomy" id="32391"/>
    <lineage>
        <taxon>Eukaryota</taxon>
        <taxon>Metazoa</taxon>
        <taxon>Ecdysozoa</taxon>
        <taxon>Arthropoda</taxon>
        <taxon>Hexapoda</taxon>
        <taxon>Insecta</taxon>
        <taxon>Pterygota</taxon>
        <taxon>Neoptera</taxon>
        <taxon>Endopterygota</taxon>
        <taxon>Hymenoptera</taxon>
        <taxon>Apocrita</taxon>
        <taxon>Ichneumonoidea</taxon>
        <taxon>Braconidae</taxon>
        <taxon>Microgastrinae</taxon>
        <taxon>Cotesia</taxon>
    </lineage>
</organism>
<dbReference type="GO" id="GO:0004984">
    <property type="term" value="F:olfactory receptor activity"/>
    <property type="evidence" value="ECO:0007669"/>
    <property type="project" value="InterPro"/>
</dbReference>
<name>A0AAV7IET8_COTGL</name>
<evidence type="ECO:0000256" key="10">
    <source>
        <dbReference type="RuleBase" id="RU351113"/>
    </source>
</evidence>
<feature type="transmembrane region" description="Helical" evidence="10">
    <location>
        <begin position="418"/>
        <end position="439"/>
    </location>
</feature>
<evidence type="ECO:0000256" key="9">
    <source>
        <dbReference type="ARBA" id="ARBA00023224"/>
    </source>
</evidence>
<dbReference type="Proteomes" id="UP000826195">
    <property type="component" value="Unassembled WGS sequence"/>
</dbReference>
<reference evidence="11 12" key="1">
    <citation type="journal article" date="2021" name="J. Hered.">
        <title>A chromosome-level genome assembly of the parasitoid wasp, Cotesia glomerata (Hymenoptera: Braconidae).</title>
        <authorList>
            <person name="Pinto B.J."/>
            <person name="Weis J.J."/>
            <person name="Gamble T."/>
            <person name="Ode P.J."/>
            <person name="Paul R."/>
            <person name="Zaspel J.M."/>
        </authorList>
    </citation>
    <scope>NUCLEOTIDE SEQUENCE [LARGE SCALE GENOMIC DNA]</scope>
    <source>
        <strain evidence="11">CgM1</strain>
    </source>
</reference>
<dbReference type="PANTHER" id="PTHR21137">
    <property type="entry name" value="ODORANT RECEPTOR"/>
    <property type="match status" value="1"/>
</dbReference>
<dbReference type="EMBL" id="JAHXZJ010001864">
    <property type="protein sequence ID" value="KAH0548919.1"/>
    <property type="molecule type" value="Genomic_DNA"/>
</dbReference>
<feature type="transmembrane region" description="Helical" evidence="10">
    <location>
        <begin position="250"/>
        <end position="272"/>
    </location>
</feature>
<evidence type="ECO:0000256" key="7">
    <source>
        <dbReference type="ARBA" id="ARBA00023136"/>
    </source>
</evidence>
<accession>A0AAV7IET8</accession>
<keyword evidence="12" id="KW-1185">Reference proteome</keyword>
<keyword evidence="2" id="KW-1003">Cell membrane</keyword>
<feature type="transmembrane region" description="Helical" evidence="10">
    <location>
        <begin position="183"/>
        <end position="200"/>
    </location>
</feature>
<feature type="transmembrane region" description="Helical" evidence="10">
    <location>
        <begin position="451"/>
        <end position="470"/>
    </location>
</feature>
<keyword evidence="9 10" id="KW-0807">Transducer</keyword>
<evidence type="ECO:0000313" key="11">
    <source>
        <dbReference type="EMBL" id="KAH0548919.1"/>
    </source>
</evidence>
<evidence type="ECO:0000256" key="1">
    <source>
        <dbReference type="ARBA" id="ARBA00004651"/>
    </source>
</evidence>
<keyword evidence="8 10" id="KW-0675">Receptor</keyword>
<keyword evidence="6 10" id="KW-1133">Transmembrane helix</keyword>
<evidence type="ECO:0000256" key="6">
    <source>
        <dbReference type="ARBA" id="ARBA00022989"/>
    </source>
</evidence>
<comment type="similarity">
    <text evidence="10">Belongs to the insect chemoreceptor superfamily. Heteromeric odorant receptor channel (TC 1.A.69) family.</text>
</comment>
<dbReference type="GO" id="GO:0007165">
    <property type="term" value="P:signal transduction"/>
    <property type="evidence" value="ECO:0007669"/>
    <property type="project" value="UniProtKB-KW"/>
</dbReference>
<evidence type="ECO:0000256" key="2">
    <source>
        <dbReference type="ARBA" id="ARBA00022475"/>
    </source>
</evidence>
<proteinExistence type="inferred from homology"/>
<keyword evidence="3 10" id="KW-0716">Sensory transduction</keyword>
<dbReference type="InterPro" id="IPR004117">
    <property type="entry name" value="7tm6_olfct_rcpt"/>
</dbReference>
<feature type="transmembrane region" description="Helical" evidence="10">
    <location>
        <begin position="292"/>
        <end position="314"/>
    </location>
</feature>
<evidence type="ECO:0000256" key="3">
    <source>
        <dbReference type="ARBA" id="ARBA00022606"/>
    </source>
</evidence>
<dbReference type="PANTHER" id="PTHR21137:SF35">
    <property type="entry name" value="ODORANT RECEPTOR 19A-RELATED"/>
    <property type="match status" value="1"/>
</dbReference>
<dbReference type="Pfam" id="PF02949">
    <property type="entry name" value="7tm_6"/>
    <property type="match status" value="1"/>
</dbReference>
<dbReference type="GO" id="GO:0005886">
    <property type="term" value="C:plasma membrane"/>
    <property type="evidence" value="ECO:0007669"/>
    <property type="project" value="UniProtKB-SubCell"/>
</dbReference>
<evidence type="ECO:0000256" key="8">
    <source>
        <dbReference type="ARBA" id="ARBA00023170"/>
    </source>
</evidence>
<keyword evidence="7 10" id="KW-0472">Membrane</keyword>